<evidence type="ECO:0000313" key="1">
    <source>
        <dbReference type="EMBL" id="KAK2718017.1"/>
    </source>
</evidence>
<accession>A0AA88L5U5</accession>
<feature type="non-terminal residue" evidence="1">
    <location>
        <position position="1"/>
    </location>
</feature>
<sequence>MQMTISFAVFDNEPSGAEAEGPNVPEIERTAQFTPRTQSTSNSPLHLTTYKCIDFEGKLAMHKKTR</sequence>
<gene>
    <name evidence="1" type="ORF">QYM36_006712</name>
</gene>
<evidence type="ECO:0000313" key="2">
    <source>
        <dbReference type="Proteomes" id="UP001187531"/>
    </source>
</evidence>
<protein>
    <submittedName>
        <fullName evidence="1">Uncharacterized protein</fullName>
    </submittedName>
</protein>
<proteinExistence type="predicted"/>
<keyword evidence="2" id="KW-1185">Reference proteome</keyword>
<comment type="caution">
    <text evidence="1">The sequence shown here is derived from an EMBL/GenBank/DDBJ whole genome shotgun (WGS) entry which is preliminary data.</text>
</comment>
<dbReference type="Proteomes" id="UP001187531">
    <property type="component" value="Unassembled WGS sequence"/>
</dbReference>
<dbReference type="AlphaFoldDB" id="A0AA88L5U5"/>
<reference evidence="1" key="1">
    <citation type="submission" date="2023-07" db="EMBL/GenBank/DDBJ databases">
        <title>Chromosome-level genome assembly of Artemia franciscana.</title>
        <authorList>
            <person name="Jo E."/>
        </authorList>
    </citation>
    <scope>NUCLEOTIDE SEQUENCE</scope>
    <source>
        <tissue evidence="1">Whole body</tissue>
    </source>
</reference>
<organism evidence="1 2">
    <name type="scientific">Artemia franciscana</name>
    <name type="common">Brine shrimp</name>
    <name type="synonym">Artemia sanfranciscana</name>
    <dbReference type="NCBI Taxonomy" id="6661"/>
    <lineage>
        <taxon>Eukaryota</taxon>
        <taxon>Metazoa</taxon>
        <taxon>Ecdysozoa</taxon>
        <taxon>Arthropoda</taxon>
        <taxon>Crustacea</taxon>
        <taxon>Branchiopoda</taxon>
        <taxon>Anostraca</taxon>
        <taxon>Artemiidae</taxon>
        <taxon>Artemia</taxon>
    </lineage>
</organism>
<name>A0AA88L5U5_ARTSF</name>
<dbReference type="EMBL" id="JAVRJZ010000010">
    <property type="protein sequence ID" value="KAK2718017.1"/>
    <property type="molecule type" value="Genomic_DNA"/>
</dbReference>